<proteinExistence type="inferred from homology"/>
<comment type="similarity">
    <text evidence="1">Belongs to the transposase 8 family.</text>
</comment>
<dbReference type="Pfam" id="PF13683">
    <property type="entry name" value="rve_3"/>
    <property type="match status" value="1"/>
</dbReference>
<dbReference type="InterPro" id="IPR036397">
    <property type="entry name" value="RNaseH_sf"/>
</dbReference>
<organism evidence="2 3">
    <name type="scientific">Marilutibacter maris</name>
    <dbReference type="NCBI Taxonomy" id="1605891"/>
    <lineage>
        <taxon>Bacteria</taxon>
        <taxon>Pseudomonadati</taxon>
        <taxon>Pseudomonadota</taxon>
        <taxon>Gammaproteobacteria</taxon>
        <taxon>Lysobacterales</taxon>
        <taxon>Lysobacteraceae</taxon>
        <taxon>Marilutibacter</taxon>
    </lineage>
</organism>
<evidence type="ECO:0000256" key="1">
    <source>
        <dbReference type="ARBA" id="ARBA00009964"/>
    </source>
</evidence>
<reference evidence="2 3" key="1">
    <citation type="submission" date="2019-10" db="EMBL/GenBank/DDBJ databases">
        <title>Lysobacter alkalisoli sp. nov., isolated from saline-alkaline soil.</title>
        <authorList>
            <person name="Sun J.-Q."/>
        </authorList>
    </citation>
    <scope>NUCLEOTIDE SEQUENCE [LARGE SCALE GENOMIC DNA]</scope>
    <source>
        <strain evidence="2 3">KCTC 42381</strain>
    </source>
</reference>
<accession>A0A508A2X3</accession>
<dbReference type="Proteomes" id="UP000320431">
    <property type="component" value="Unassembled WGS sequence"/>
</dbReference>
<dbReference type="InterPro" id="IPR001584">
    <property type="entry name" value="Integrase_cat-core"/>
</dbReference>
<dbReference type="InterPro" id="IPR048020">
    <property type="entry name" value="Transpos_IS3"/>
</dbReference>
<comment type="caution">
    <text evidence="2">The sequence shown here is derived from an EMBL/GenBank/DDBJ whole genome shotgun (WGS) entry which is preliminary data.</text>
</comment>
<dbReference type="PANTHER" id="PTHR47515">
    <property type="entry name" value="LOW CALCIUM RESPONSE LOCUS PROTEIN T"/>
    <property type="match status" value="1"/>
</dbReference>
<dbReference type="GO" id="GO:0004803">
    <property type="term" value="F:transposase activity"/>
    <property type="evidence" value="ECO:0007669"/>
    <property type="project" value="InterPro"/>
</dbReference>
<dbReference type="PROSITE" id="PS50994">
    <property type="entry name" value="INTEGRASE"/>
    <property type="match status" value="1"/>
</dbReference>
<dbReference type="Pfam" id="PF13276">
    <property type="entry name" value="HTH_21"/>
    <property type="match status" value="1"/>
</dbReference>
<dbReference type="GO" id="GO:0003677">
    <property type="term" value="F:DNA binding"/>
    <property type="evidence" value="ECO:0007669"/>
    <property type="project" value="InterPro"/>
</dbReference>
<dbReference type="GO" id="GO:0015074">
    <property type="term" value="P:DNA integration"/>
    <property type="evidence" value="ECO:0007669"/>
    <property type="project" value="InterPro"/>
</dbReference>
<dbReference type="GO" id="GO:0006313">
    <property type="term" value="P:DNA transposition"/>
    <property type="evidence" value="ECO:0007669"/>
    <property type="project" value="InterPro"/>
</dbReference>
<dbReference type="Gene3D" id="3.30.420.10">
    <property type="entry name" value="Ribonuclease H-like superfamily/Ribonuclease H"/>
    <property type="match status" value="1"/>
</dbReference>
<dbReference type="InterPro" id="IPR012337">
    <property type="entry name" value="RNaseH-like_sf"/>
</dbReference>
<dbReference type="SUPFAM" id="SSF46689">
    <property type="entry name" value="Homeodomain-like"/>
    <property type="match status" value="1"/>
</dbReference>
<dbReference type="InterPro" id="IPR002514">
    <property type="entry name" value="Transposase_8"/>
</dbReference>
<protein>
    <submittedName>
        <fullName evidence="2">IS3 family transposase</fullName>
    </submittedName>
</protein>
<dbReference type="PANTHER" id="PTHR47515:SF1">
    <property type="entry name" value="BLR2054 PROTEIN"/>
    <property type="match status" value="1"/>
</dbReference>
<dbReference type="EMBL" id="VICD02000290">
    <property type="protein sequence ID" value="KAB8167670.1"/>
    <property type="molecule type" value="Genomic_DNA"/>
</dbReference>
<dbReference type="SUPFAM" id="SSF53098">
    <property type="entry name" value="Ribonuclease H-like"/>
    <property type="match status" value="1"/>
</dbReference>
<dbReference type="Pfam" id="PF01527">
    <property type="entry name" value="HTH_Tnp_1"/>
    <property type="match status" value="1"/>
</dbReference>
<dbReference type="InterPro" id="IPR025948">
    <property type="entry name" value="HTH-like_dom"/>
</dbReference>
<evidence type="ECO:0000313" key="3">
    <source>
        <dbReference type="Proteomes" id="UP000320431"/>
    </source>
</evidence>
<dbReference type="InterPro" id="IPR009057">
    <property type="entry name" value="Homeodomain-like_sf"/>
</dbReference>
<gene>
    <name evidence="2" type="ORF">FKV24_016535</name>
</gene>
<dbReference type="AlphaFoldDB" id="A0A508A2X3"/>
<sequence length="364" mass="41707">LKQVEAGMAVAELARQHGFSPASFYQWRAKYGGMEAEDAKRLKELEAENNRLKRLLAEAHLDIEALKVGFGGKTLAPQRKREAVRRMLEHTKLSERRACRLAGLSRDAFRNEPVPTPATQTLSARIIELAQLRRRFGYRRLHDLLRPEFPNVNHKKVYRLYREANLAVRRRRKAKRPVVERQPLLQANQPNAVWSMDFVSDALANGRRLKCLTVADDFSHECVDIVVDHGISGAYVVRMLDQAACFRGHPRAVRTDNGPEFTSRAFIAWTQQHGIEHLLIEPGRPMQNGYIESFNGKFRDECLNEHWFTSLAQARDVIADWRRDYNEVRPHSSCGRIPPSQFAANHRAQQANNAVTFNPGLCQE</sequence>
<feature type="non-terminal residue" evidence="2">
    <location>
        <position position="1"/>
    </location>
</feature>
<dbReference type="RefSeq" id="WP_141483163.1">
    <property type="nucleotide sequence ID" value="NZ_VICD02000290.1"/>
</dbReference>
<name>A0A508A2X3_9GAMM</name>
<dbReference type="NCBIfam" id="NF033516">
    <property type="entry name" value="transpos_IS3"/>
    <property type="match status" value="1"/>
</dbReference>
<evidence type="ECO:0000313" key="2">
    <source>
        <dbReference type="EMBL" id="KAB8167670.1"/>
    </source>
</evidence>